<dbReference type="PANTHER" id="PTHR31065">
    <property type="entry name" value="PLATZ TRANSCRIPTION FACTOR FAMILY PROTEIN"/>
    <property type="match status" value="1"/>
</dbReference>
<keyword evidence="1" id="KW-0479">Metal-binding</keyword>
<dbReference type="GeneID" id="116205805"/>
<evidence type="ECO:0000313" key="5">
    <source>
        <dbReference type="RefSeq" id="XP_031394323.1"/>
    </source>
</evidence>
<sequence>MVDKSLVPRWLWNLVGEKFFGPCKVHGSSRKNEKNVYCLECCASICSHCVPLHASHPLLQVRRYVYHDVVRLADAQKLLDCSLVQPYTTNSAKVVFLKQRPISRLFRGSGNLCATCDRNLQENYVFCSISCKFQVQHRMARKIRPERQLLPSYDSVRRSRNERGDSGTNGRAETSPLPVSRLNSLWSTTLTVTAEFARKKRSSLDPVLHRPQQCLPIRDIAVFMSRRKGVPHRSPLY</sequence>
<accession>A0A6P8DQR3</accession>
<evidence type="ECO:0000259" key="3">
    <source>
        <dbReference type="PROSITE" id="PS50119"/>
    </source>
</evidence>
<organism evidence="4 5">
    <name type="scientific">Punica granatum</name>
    <name type="common">Pomegranate</name>
    <dbReference type="NCBI Taxonomy" id="22663"/>
    <lineage>
        <taxon>Eukaryota</taxon>
        <taxon>Viridiplantae</taxon>
        <taxon>Streptophyta</taxon>
        <taxon>Embryophyta</taxon>
        <taxon>Tracheophyta</taxon>
        <taxon>Spermatophyta</taxon>
        <taxon>Magnoliopsida</taxon>
        <taxon>eudicotyledons</taxon>
        <taxon>Gunneridae</taxon>
        <taxon>Pentapetalae</taxon>
        <taxon>rosids</taxon>
        <taxon>malvids</taxon>
        <taxon>Myrtales</taxon>
        <taxon>Lythraceae</taxon>
        <taxon>Punica</taxon>
    </lineage>
</organism>
<reference evidence="4" key="1">
    <citation type="journal article" date="2020" name="Plant Biotechnol. J.">
        <title>The pomegranate (Punica granatum L.) draft genome dissects genetic divergence between soft- and hard-seeded cultivars.</title>
        <authorList>
            <person name="Luo X."/>
            <person name="Li H."/>
            <person name="Wu Z."/>
            <person name="Yao W."/>
            <person name="Zhao P."/>
            <person name="Cao D."/>
            <person name="Yu H."/>
            <person name="Li K."/>
            <person name="Poudel K."/>
            <person name="Zhao D."/>
            <person name="Zhang F."/>
            <person name="Xia X."/>
            <person name="Chen L."/>
            <person name="Wang Q."/>
            <person name="Jing D."/>
            <person name="Cao S."/>
        </authorList>
    </citation>
    <scope>NUCLEOTIDE SEQUENCE [LARGE SCALE GENOMIC DNA]</scope>
    <source>
        <strain evidence="4">cv. Tunisia</strain>
    </source>
</reference>
<feature type="region of interest" description="Disordered" evidence="2">
    <location>
        <begin position="151"/>
        <end position="177"/>
    </location>
</feature>
<proteinExistence type="predicted"/>
<feature type="compositionally biased region" description="Basic and acidic residues" evidence="2">
    <location>
        <begin position="155"/>
        <end position="165"/>
    </location>
</feature>
<evidence type="ECO:0000256" key="2">
    <source>
        <dbReference type="SAM" id="MobiDB-lite"/>
    </source>
</evidence>
<name>A0A6P8DQR3_PUNGR</name>
<evidence type="ECO:0000313" key="4">
    <source>
        <dbReference type="Proteomes" id="UP000515151"/>
    </source>
</evidence>
<dbReference type="AlphaFoldDB" id="A0A6P8DQR3"/>
<dbReference type="InterPro" id="IPR000315">
    <property type="entry name" value="Znf_B-box"/>
</dbReference>
<dbReference type="Pfam" id="PF04640">
    <property type="entry name" value="PLATZ"/>
    <property type="match status" value="1"/>
</dbReference>
<keyword evidence="1" id="KW-0863">Zinc-finger</keyword>
<dbReference type="RefSeq" id="XP_031394323.1">
    <property type="nucleotide sequence ID" value="XM_031538463.1"/>
</dbReference>
<evidence type="ECO:0000256" key="1">
    <source>
        <dbReference type="PROSITE-ProRule" id="PRU00024"/>
    </source>
</evidence>
<dbReference type="GO" id="GO:0008270">
    <property type="term" value="F:zinc ion binding"/>
    <property type="evidence" value="ECO:0007669"/>
    <property type="project" value="UniProtKB-KW"/>
</dbReference>
<protein>
    <submittedName>
        <fullName evidence="5">Uncharacterized protein LOC116205805</fullName>
    </submittedName>
</protein>
<feature type="domain" description="B box-type" evidence="3">
    <location>
        <begin position="23"/>
        <end position="61"/>
    </location>
</feature>
<reference evidence="5" key="2">
    <citation type="submission" date="2025-08" db="UniProtKB">
        <authorList>
            <consortium name="RefSeq"/>
        </authorList>
    </citation>
    <scope>IDENTIFICATION</scope>
    <source>
        <tissue evidence="5">Leaf</tissue>
    </source>
</reference>
<dbReference type="PROSITE" id="PS50119">
    <property type="entry name" value="ZF_BBOX"/>
    <property type="match status" value="1"/>
</dbReference>
<dbReference type="OrthoDB" id="1908108at2759"/>
<gene>
    <name evidence="5" type="primary">LOC116205805</name>
</gene>
<dbReference type="Proteomes" id="UP000515151">
    <property type="component" value="Chromosome 4"/>
</dbReference>
<dbReference type="InterPro" id="IPR006734">
    <property type="entry name" value="PLATZ"/>
</dbReference>
<keyword evidence="4" id="KW-1185">Reference proteome</keyword>
<dbReference type="PANTHER" id="PTHR31065:SF52">
    <property type="entry name" value="B BOX-TYPE DOMAIN-CONTAINING PROTEIN"/>
    <property type="match status" value="1"/>
</dbReference>
<keyword evidence="1" id="KW-0862">Zinc</keyword>